<dbReference type="STRING" id="1120977.GCA_000619845_03033"/>
<keyword evidence="3" id="KW-0238">DNA-binding</keyword>
<dbReference type="InterPro" id="IPR020449">
    <property type="entry name" value="Tscrpt_reg_AraC-type_HTH"/>
</dbReference>
<dbReference type="AlphaFoldDB" id="A0A4Y7XBF7"/>
<dbReference type="CDD" id="cd06124">
    <property type="entry name" value="cupin_NimR-like_N"/>
    <property type="match status" value="1"/>
</dbReference>
<feature type="domain" description="HTH araC/xylS-type" evidence="6">
    <location>
        <begin position="160"/>
        <end position="257"/>
    </location>
</feature>
<dbReference type="PANTHER" id="PTHR11019">
    <property type="entry name" value="HTH-TYPE TRANSCRIPTIONAL REGULATOR NIMR"/>
    <property type="match status" value="1"/>
</dbReference>
<dbReference type="GO" id="GO:0003700">
    <property type="term" value="F:DNA-binding transcription factor activity"/>
    <property type="evidence" value="ECO:0007669"/>
    <property type="project" value="InterPro"/>
</dbReference>
<evidence type="ECO:0000313" key="7">
    <source>
        <dbReference type="EMBL" id="TEU25544.1"/>
    </source>
</evidence>
<dbReference type="InterPro" id="IPR009057">
    <property type="entry name" value="Homeodomain-like_sf"/>
</dbReference>
<name>A0A4Y7XBF7_9GAMM</name>
<dbReference type="GO" id="GO:0043565">
    <property type="term" value="F:sequence-specific DNA binding"/>
    <property type="evidence" value="ECO:0007669"/>
    <property type="project" value="InterPro"/>
</dbReference>
<dbReference type="FunFam" id="1.10.10.60:FF:000132">
    <property type="entry name" value="AraC family transcriptional regulator"/>
    <property type="match status" value="1"/>
</dbReference>
<gene>
    <name evidence="7" type="ORF">E2B99_09245</name>
</gene>
<keyword evidence="1" id="KW-0678">Repressor</keyword>
<dbReference type="OrthoDB" id="9804543at2"/>
<keyword evidence="2" id="KW-0805">Transcription regulation</keyword>
<dbReference type="SUPFAM" id="SSF46689">
    <property type="entry name" value="Homeodomain-like"/>
    <property type="match status" value="1"/>
</dbReference>
<dbReference type="Pfam" id="PF12833">
    <property type="entry name" value="HTH_18"/>
    <property type="match status" value="1"/>
</dbReference>
<reference evidence="7 8" key="1">
    <citation type="submission" date="2019-03" db="EMBL/GenBank/DDBJ databases">
        <title>Alkanindiges illinoisensis: a potential pathogenic isolated from ascites of a gastric cancer patient with abdominal metastasis.</title>
        <authorList>
            <person name="Hu X."/>
            <person name="Yang B."/>
            <person name="Yan X."/>
            <person name="Lin L."/>
            <person name="Zhao H."/>
            <person name="Zhou F."/>
            <person name="Su B."/>
            <person name="Chen J."/>
            <person name="Rui Y."/>
            <person name="Wang Q."/>
            <person name="Zheng L."/>
        </authorList>
    </citation>
    <scope>NUCLEOTIDE SEQUENCE [LARGE SCALE GENOMIC DNA]</scope>
    <source>
        <strain evidence="7 8">NFYY 23406</strain>
    </source>
</reference>
<dbReference type="Proteomes" id="UP000297834">
    <property type="component" value="Unassembled WGS sequence"/>
</dbReference>
<dbReference type="PRINTS" id="PR00032">
    <property type="entry name" value="HTHARAC"/>
</dbReference>
<dbReference type="InterPro" id="IPR018062">
    <property type="entry name" value="HTH_AraC-typ_CS"/>
</dbReference>
<dbReference type="Gene3D" id="2.60.120.10">
    <property type="entry name" value="Jelly Rolls"/>
    <property type="match status" value="1"/>
</dbReference>
<dbReference type="SMART" id="SM00342">
    <property type="entry name" value="HTH_ARAC"/>
    <property type="match status" value="1"/>
</dbReference>
<evidence type="ECO:0000256" key="4">
    <source>
        <dbReference type="ARBA" id="ARBA00023159"/>
    </source>
</evidence>
<dbReference type="PANTHER" id="PTHR11019:SF159">
    <property type="entry name" value="TRANSCRIPTIONAL REGULATOR-RELATED"/>
    <property type="match status" value="1"/>
</dbReference>
<evidence type="ECO:0000313" key="8">
    <source>
        <dbReference type="Proteomes" id="UP000297834"/>
    </source>
</evidence>
<dbReference type="RefSeq" id="WP_134244694.1">
    <property type="nucleotide sequence ID" value="NZ_SNTY01000036.1"/>
</dbReference>
<evidence type="ECO:0000256" key="1">
    <source>
        <dbReference type="ARBA" id="ARBA00022491"/>
    </source>
</evidence>
<organism evidence="7 8">
    <name type="scientific">Alkanindiges illinoisensis</name>
    <dbReference type="NCBI Taxonomy" id="197183"/>
    <lineage>
        <taxon>Bacteria</taxon>
        <taxon>Pseudomonadati</taxon>
        <taxon>Pseudomonadota</taxon>
        <taxon>Gammaproteobacteria</taxon>
        <taxon>Moraxellales</taxon>
        <taxon>Moraxellaceae</taxon>
        <taxon>Alkanindiges</taxon>
    </lineage>
</organism>
<proteinExistence type="predicted"/>
<dbReference type="SUPFAM" id="SSF51182">
    <property type="entry name" value="RmlC-like cupins"/>
    <property type="match status" value="1"/>
</dbReference>
<evidence type="ECO:0000256" key="2">
    <source>
        <dbReference type="ARBA" id="ARBA00023015"/>
    </source>
</evidence>
<dbReference type="PROSITE" id="PS01124">
    <property type="entry name" value="HTH_ARAC_FAMILY_2"/>
    <property type="match status" value="1"/>
</dbReference>
<dbReference type="InterPro" id="IPR014710">
    <property type="entry name" value="RmlC-like_jellyroll"/>
</dbReference>
<dbReference type="EMBL" id="SNTY01000036">
    <property type="protein sequence ID" value="TEU25544.1"/>
    <property type="molecule type" value="Genomic_DNA"/>
</dbReference>
<dbReference type="InterPro" id="IPR011051">
    <property type="entry name" value="RmlC_Cupin_sf"/>
</dbReference>
<protein>
    <submittedName>
        <fullName evidence="7">AraC family transcriptional regulator</fullName>
    </submittedName>
</protein>
<dbReference type="PROSITE" id="PS00041">
    <property type="entry name" value="HTH_ARAC_FAMILY_1"/>
    <property type="match status" value="1"/>
</dbReference>
<evidence type="ECO:0000256" key="3">
    <source>
        <dbReference type="ARBA" id="ARBA00023125"/>
    </source>
</evidence>
<keyword evidence="8" id="KW-1185">Reference proteome</keyword>
<sequence length="258" mass="29288">MQSDPNYFVAFEQAHVPLYSMAIDYTAGHHFATHAHDTAQLLYAIEGLMLIETAKGRWIVPSQRGVWLAPQTWHAVTMLTAVKMRSVFIQPSVVMHFNAAICVLQTSALLRELILASSQIMAPYSENSREGRITALLLDELRLSPLLPFYLPWPTDLRLQQHCQQLLDFPQQHSTIAQISQQLGMSQMTLQRWFIQQTGLRFGQWRQQARLLLALEKLARGEKIISVALEVGYASQSAFTASFKQQFGLTPSLFCRQS</sequence>
<keyword evidence="5" id="KW-0804">Transcription</keyword>
<keyword evidence="4" id="KW-0010">Activator</keyword>
<dbReference type="InterPro" id="IPR018060">
    <property type="entry name" value="HTH_AraC"/>
</dbReference>
<accession>A0A4Y7XBF7</accession>
<evidence type="ECO:0000256" key="5">
    <source>
        <dbReference type="ARBA" id="ARBA00023163"/>
    </source>
</evidence>
<dbReference type="InterPro" id="IPR003313">
    <property type="entry name" value="AraC-bd"/>
</dbReference>
<dbReference type="Pfam" id="PF02311">
    <property type="entry name" value="AraC_binding"/>
    <property type="match status" value="1"/>
</dbReference>
<dbReference type="Gene3D" id="1.10.10.60">
    <property type="entry name" value="Homeodomain-like"/>
    <property type="match status" value="1"/>
</dbReference>
<comment type="caution">
    <text evidence="7">The sequence shown here is derived from an EMBL/GenBank/DDBJ whole genome shotgun (WGS) entry which is preliminary data.</text>
</comment>
<evidence type="ECO:0000259" key="6">
    <source>
        <dbReference type="PROSITE" id="PS01124"/>
    </source>
</evidence>